<accession>A0A1U7HTH3</accession>
<evidence type="ECO:0000313" key="2">
    <source>
        <dbReference type="EMBL" id="OKH26869.1"/>
    </source>
</evidence>
<gene>
    <name evidence="2" type="ORF">NIES593_02205</name>
</gene>
<dbReference type="RefSeq" id="WP_073597998.1">
    <property type="nucleotide sequence ID" value="NZ_MRCB01000001.1"/>
</dbReference>
<keyword evidence="1" id="KW-0732">Signal</keyword>
<dbReference type="OrthoDB" id="454223at2"/>
<evidence type="ECO:0000313" key="3">
    <source>
        <dbReference type="Proteomes" id="UP000186868"/>
    </source>
</evidence>
<name>A0A1U7HTH3_9CYAN</name>
<dbReference type="Proteomes" id="UP000186868">
    <property type="component" value="Unassembled WGS sequence"/>
</dbReference>
<feature type="signal peptide" evidence="1">
    <location>
        <begin position="1"/>
        <end position="36"/>
    </location>
</feature>
<sequence length="279" mass="29326">MEKIKLEQKLGSAHRSLLSITSIVASTAIASSPVLAATLANSEAQFQLNNLSHKPQTTSTFADTNGFTTAAPPGGDVRNSARSLAFFPPQTPSALSSSFSLSFGEGRNYSGEVQSEAQVLGTFAIEAGETFSFDFASSLDLETSIQDPQTEGATAAGDISLLLLDNATVLDDFLVLGNLSTPGDTNDFLLSDISDNITLTDNSQTTSFGGNEEFATISVRGSFERSFNRPTNLTLIQGQMNSASVADPPVSVPEASFGLALLVLSAVSTLRRILRSNSK</sequence>
<dbReference type="AlphaFoldDB" id="A0A1U7HTH3"/>
<reference evidence="2 3" key="1">
    <citation type="submission" date="2016-11" db="EMBL/GenBank/DDBJ databases">
        <title>Draft Genome Sequences of Nine Cyanobacterial Strains from Diverse Habitats.</title>
        <authorList>
            <person name="Zhu T."/>
            <person name="Hou S."/>
            <person name="Lu X."/>
            <person name="Hess W.R."/>
        </authorList>
    </citation>
    <scope>NUCLEOTIDE SEQUENCE [LARGE SCALE GENOMIC DNA]</scope>
    <source>
        <strain evidence="2 3">NIES-593</strain>
    </source>
</reference>
<dbReference type="EMBL" id="MRCB01000001">
    <property type="protein sequence ID" value="OKH26869.1"/>
    <property type="molecule type" value="Genomic_DNA"/>
</dbReference>
<comment type="caution">
    <text evidence="2">The sequence shown here is derived from an EMBL/GenBank/DDBJ whole genome shotgun (WGS) entry which is preliminary data.</text>
</comment>
<evidence type="ECO:0008006" key="4">
    <source>
        <dbReference type="Google" id="ProtNLM"/>
    </source>
</evidence>
<protein>
    <recommendedName>
        <fullName evidence="4">PEP-CTERM sorting domain-containing protein</fullName>
    </recommendedName>
</protein>
<feature type="chain" id="PRO_5012256607" description="PEP-CTERM sorting domain-containing protein" evidence="1">
    <location>
        <begin position="37"/>
        <end position="279"/>
    </location>
</feature>
<keyword evidence="3" id="KW-1185">Reference proteome</keyword>
<organism evidence="2 3">
    <name type="scientific">Hydrococcus rivularis NIES-593</name>
    <dbReference type="NCBI Taxonomy" id="1921803"/>
    <lineage>
        <taxon>Bacteria</taxon>
        <taxon>Bacillati</taxon>
        <taxon>Cyanobacteriota</taxon>
        <taxon>Cyanophyceae</taxon>
        <taxon>Pleurocapsales</taxon>
        <taxon>Hydrococcaceae</taxon>
        <taxon>Hydrococcus</taxon>
    </lineage>
</organism>
<evidence type="ECO:0000256" key="1">
    <source>
        <dbReference type="SAM" id="SignalP"/>
    </source>
</evidence>
<proteinExistence type="predicted"/>